<dbReference type="InterPro" id="IPR023210">
    <property type="entry name" value="NADP_OxRdtase_dom"/>
</dbReference>
<dbReference type="SUPFAM" id="SSF51430">
    <property type="entry name" value="NAD(P)-linked oxidoreductase"/>
    <property type="match status" value="1"/>
</dbReference>
<evidence type="ECO:0000259" key="3">
    <source>
        <dbReference type="Pfam" id="PF00248"/>
    </source>
</evidence>
<dbReference type="Pfam" id="PF00248">
    <property type="entry name" value="Aldo_ket_red"/>
    <property type="match status" value="1"/>
</dbReference>
<dbReference type="PANTHER" id="PTHR43625:SF27">
    <property type="entry name" value="ALDO-KETO REDUCTASE"/>
    <property type="match status" value="1"/>
</dbReference>
<dbReference type="InterPro" id="IPR036812">
    <property type="entry name" value="NAD(P)_OxRdtase_dom_sf"/>
</dbReference>
<keyword evidence="1" id="KW-0560">Oxidoreductase</keyword>
<feature type="domain" description="NADP-dependent oxidoreductase" evidence="3">
    <location>
        <begin position="11"/>
        <end position="67"/>
    </location>
</feature>
<evidence type="ECO:0000256" key="2">
    <source>
        <dbReference type="SAM" id="MobiDB-lite"/>
    </source>
</evidence>
<dbReference type="InterPro" id="IPR050791">
    <property type="entry name" value="Aldo-Keto_reductase"/>
</dbReference>
<dbReference type="GO" id="GO:0016491">
    <property type="term" value="F:oxidoreductase activity"/>
    <property type="evidence" value="ECO:0007669"/>
    <property type="project" value="UniProtKB-KW"/>
</dbReference>
<accession>A0A1A9MFG8</accession>
<dbReference type="EMBL" id="LXNG01000009">
    <property type="protein sequence ID" value="OAG68370.1"/>
    <property type="molecule type" value="Genomic_DNA"/>
</dbReference>
<evidence type="ECO:0000313" key="5">
    <source>
        <dbReference type="Proteomes" id="UP000077659"/>
    </source>
</evidence>
<comment type="caution">
    <text evidence="4">The sequence shown here is derived from an EMBL/GenBank/DDBJ whole genome shotgun (WGS) entry which is preliminary data.</text>
</comment>
<reference evidence="4 5" key="1">
    <citation type="submission" date="2016-05" db="EMBL/GenBank/DDBJ databases">
        <title>Pathogenic, phenotypic and molecular characterisation of Xanthomonas nasturtii sp. nov. and Xanthomonas floridensis sp. nov., new species of Xanthomonas associated with watercress production in Florida.</title>
        <authorList>
            <person name="Vicente J.G."/>
            <person name="Rothwell S."/>
            <person name="Holub E.B."/>
            <person name="Studholme D.J."/>
        </authorList>
    </citation>
    <scope>NUCLEOTIDE SEQUENCE [LARGE SCALE GENOMIC DNA]</scope>
    <source>
        <strain evidence="4 5">WHRI 8848</strain>
    </source>
</reference>
<dbReference type="AlphaFoldDB" id="A0A1A9MFG8"/>
<feature type="region of interest" description="Disordered" evidence="2">
    <location>
        <begin position="73"/>
        <end position="94"/>
    </location>
</feature>
<dbReference type="GO" id="GO:0005737">
    <property type="term" value="C:cytoplasm"/>
    <property type="evidence" value="ECO:0007669"/>
    <property type="project" value="TreeGrafter"/>
</dbReference>
<evidence type="ECO:0000313" key="4">
    <source>
        <dbReference type="EMBL" id="OAG68370.1"/>
    </source>
</evidence>
<dbReference type="Gene3D" id="3.20.20.100">
    <property type="entry name" value="NADP-dependent oxidoreductase domain"/>
    <property type="match status" value="1"/>
</dbReference>
<proteinExistence type="predicted"/>
<protein>
    <recommendedName>
        <fullName evidence="3">NADP-dependent oxidoreductase domain-containing protein</fullName>
    </recommendedName>
</protein>
<gene>
    <name evidence="4" type="ORF">A7D17_13905</name>
</gene>
<sequence length="94" mass="9714">MGTSGRQVSALGLGCMGLGYGDGPATERRDAIALLHAAVEQGVTFFDTAEADGPFANEELLGQALAAHRPCGDAARWRPTGRMRTAASRAAGRV</sequence>
<dbReference type="PANTHER" id="PTHR43625">
    <property type="entry name" value="AFLATOXIN B1 ALDEHYDE REDUCTASE"/>
    <property type="match status" value="1"/>
</dbReference>
<organism evidence="4 5">
    <name type="scientific">Xanthomonas floridensis</name>
    <dbReference type="NCBI Taxonomy" id="1843580"/>
    <lineage>
        <taxon>Bacteria</taxon>
        <taxon>Pseudomonadati</taxon>
        <taxon>Pseudomonadota</taxon>
        <taxon>Gammaproteobacteria</taxon>
        <taxon>Lysobacterales</taxon>
        <taxon>Lysobacteraceae</taxon>
        <taxon>Xanthomonas</taxon>
    </lineage>
</organism>
<dbReference type="STRING" id="1843580.A7D17_13905"/>
<name>A0A1A9MFG8_9XANT</name>
<dbReference type="Proteomes" id="UP000077659">
    <property type="component" value="Unassembled WGS sequence"/>
</dbReference>
<evidence type="ECO:0000256" key="1">
    <source>
        <dbReference type="ARBA" id="ARBA00023002"/>
    </source>
</evidence>